<dbReference type="OrthoDB" id="9802516at2"/>
<dbReference type="RefSeq" id="WP_110939945.1">
    <property type="nucleotide sequence ID" value="NZ_FQZV01000007.1"/>
</dbReference>
<dbReference type="PANTHER" id="PTHR34039">
    <property type="entry name" value="UPF0102 PROTEIN YRAN"/>
    <property type="match status" value="1"/>
</dbReference>
<dbReference type="Gene3D" id="3.40.1350.10">
    <property type="match status" value="1"/>
</dbReference>
<keyword evidence="3" id="KW-0378">Hydrolase</keyword>
<dbReference type="Proteomes" id="UP000184536">
    <property type="component" value="Unassembled WGS sequence"/>
</dbReference>
<dbReference type="SUPFAM" id="SSF52980">
    <property type="entry name" value="Restriction endonuclease-like"/>
    <property type="match status" value="1"/>
</dbReference>
<evidence type="ECO:0000256" key="1">
    <source>
        <dbReference type="ARBA" id="ARBA00006738"/>
    </source>
</evidence>
<comment type="similarity">
    <text evidence="1 2">Belongs to the UPF0102 family.</text>
</comment>
<dbReference type="GO" id="GO:0004519">
    <property type="term" value="F:endonuclease activity"/>
    <property type="evidence" value="ECO:0007669"/>
    <property type="project" value="UniProtKB-KW"/>
</dbReference>
<gene>
    <name evidence="3" type="ORF">SAMN02745975_00660</name>
</gene>
<dbReference type="EMBL" id="FQZV01000007">
    <property type="protein sequence ID" value="SHI80810.1"/>
    <property type="molecule type" value="Genomic_DNA"/>
</dbReference>
<keyword evidence="3" id="KW-0540">Nuclease</keyword>
<dbReference type="InterPro" id="IPR003509">
    <property type="entry name" value="UPF0102_YraN-like"/>
</dbReference>
<evidence type="ECO:0000313" key="4">
    <source>
        <dbReference type="Proteomes" id="UP000184536"/>
    </source>
</evidence>
<evidence type="ECO:0000256" key="2">
    <source>
        <dbReference type="HAMAP-Rule" id="MF_00048"/>
    </source>
</evidence>
<dbReference type="Pfam" id="PF02021">
    <property type="entry name" value="UPF0102"/>
    <property type="match status" value="1"/>
</dbReference>
<dbReference type="NCBIfam" id="NF009150">
    <property type="entry name" value="PRK12497.1-3"/>
    <property type="match status" value="1"/>
</dbReference>
<accession>A0A1M6E619</accession>
<keyword evidence="4" id="KW-1185">Reference proteome</keyword>
<dbReference type="AlphaFoldDB" id="A0A1M6E619"/>
<dbReference type="PANTHER" id="PTHR34039:SF1">
    <property type="entry name" value="UPF0102 PROTEIN YRAN"/>
    <property type="match status" value="1"/>
</dbReference>
<evidence type="ECO:0000313" key="3">
    <source>
        <dbReference type="EMBL" id="SHI80810.1"/>
    </source>
</evidence>
<organism evidence="3 4">
    <name type="scientific">Geosporobacter subterraneus DSM 17957</name>
    <dbReference type="NCBI Taxonomy" id="1121919"/>
    <lineage>
        <taxon>Bacteria</taxon>
        <taxon>Bacillati</taxon>
        <taxon>Bacillota</taxon>
        <taxon>Clostridia</taxon>
        <taxon>Peptostreptococcales</taxon>
        <taxon>Thermotaleaceae</taxon>
        <taxon>Geosporobacter</taxon>
    </lineage>
</organism>
<sequence>MTTDRKILGALGERLAVTHLKKMGYKILEVNYRCKLGEVDIIAYGDNTYIFIEVKTRTGILFGRPIEAINHKKQDHMVRVALSYIKAKGLAQCNYRFDAVEVLFEGRKLSEIQHIKNII</sequence>
<keyword evidence="3" id="KW-0255">Endonuclease</keyword>
<proteinExistence type="inferred from homology"/>
<dbReference type="CDD" id="cd20736">
    <property type="entry name" value="PoNe_Nuclease"/>
    <property type="match status" value="1"/>
</dbReference>
<dbReference type="GO" id="GO:0003676">
    <property type="term" value="F:nucleic acid binding"/>
    <property type="evidence" value="ECO:0007669"/>
    <property type="project" value="InterPro"/>
</dbReference>
<reference evidence="4" key="1">
    <citation type="submission" date="2016-11" db="EMBL/GenBank/DDBJ databases">
        <authorList>
            <person name="Varghese N."/>
            <person name="Submissions S."/>
        </authorList>
    </citation>
    <scope>NUCLEOTIDE SEQUENCE [LARGE SCALE GENOMIC DNA]</scope>
    <source>
        <strain evidence="4">DSM 17957</strain>
    </source>
</reference>
<protein>
    <recommendedName>
        <fullName evidence="2">UPF0102 protein SAMN02745975_00660</fullName>
    </recommendedName>
</protein>
<dbReference type="InterPro" id="IPR011856">
    <property type="entry name" value="tRNA_endonuc-like_dom_sf"/>
</dbReference>
<dbReference type="NCBIfam" id="NF009154">
    <property type="entry name" value="PRK12497.3-3"/>
    <property type="match status" value="1"/>
</dbReference>
<dbReference type="HAMAP" id="MF_00048">
    <property type="entry name" value="UPF0102"/>
    <property type="match status" value="1"/>
</dbReference>
<dbReference type="STRING" id="1121919.SAMN02745975_00660"/>
<name>A0A1M6E619_9FIRM</name>
<dbReference type="InterPro" id="IPR011335">
    <property type="entry name" value="Restrct_endonuc-II-like"/>
</dbReference>